<name>A0A7T5VDC6_9BACT</name>
<protein>
    <submittedName>
        <fullName evidence="1">Uncharacterized protein</fullName>
    </submittedName>
</protein>
<reference evidence="1 2" key="1">
    <citation type="submission" date="2020-05" db="EMBL/GenBank/DDBJ databases">
        <title>Complete genome of Desulfobulbus oligotrophicus.</title>
        <authorList>
            <person name="Podar M."/>
        </authorList>
    </citation>
    <scope>NUCLEOTIDE SEQUENCE [LARGE SCALE GENOMIC DNA]</scope>
    <source>
        <strain evidence="1 2">Prop6</strain>
    </source>
</reference>
<gene>
    <name evidence="1" type="ORF">HP555_08075</name>
</gene>
<sequence length="189" mass="20816">MTLLNTLFLSSLYDGSPDEKLIIARRLQAIFDDQLPLMSQSASALTTVHPHVMALEQHMQAMGLGQLCSRCAAGAGGGCCSAYMADNCDVIQILLNLLMGIPVTFDHQSTENCGFLGPYGCQFRLKPIFCLNYNCTHILRGVSPQSLALLYQLANTVLRQQAIIEDLLLTELHTLIKDGHIKKDTLQQH</sequence>
<dbReference type="EMBL" id="CP054140">
    <property type="protein sequence ID" value="QQG65824.1"/>
    <property type="molecule type" value="Genomic_DNA"/>
</dbReference>
<accession>A0A7T5VDC6</accession>
<dbReference type="RefSeq" id="WP_199261361.1">
    <property type="nucleotide sequence ID" value="NZ_CP054140.1"/>
</dbReference>
<dbReference type="AlphaFoldDB" id="A0A7T5VDC6"/>
<dbReference type="KEGG" id="dog:HP555_08075"/>
<proteinExistence type="predicted"/>
<keyword evidence="2" id="KW-1185">Reference proteome</keyword>
<evidence type="ECO:0000313" key="2">
    <source>
        <dbReference type="Proteomes" id="UP000596092"/>
    </source>
</evidence>
<evidence type="ECO:0000313" key="1">
    <source>
        <dbReference type="EMBL" id="QQG65824.1"/>
    </source>
</evidence>
<organism evidence="1 2">
    <name type="scientific">Desulfobulbus oligotrophicus</name>
    <dbReference type="NCBI Taxonomy" id="1909699"/>
    <lineage>
        <taxon>Bacteria</taxon>
        <taxon>Pseudomonadati</taxon>
        <taxon>Thermodesulfobacteriota</taxon>
        <taxon>Desulfobulbia</taxon>
        <taxon>Desulfobulbales</taxon>
        <taxon>Desulfobulbaceae</taxon>
        <taxon>Desulfobulbus</taxon>
    </lineage>
</organism>
<dbReference type="Proteomes" id="UP000596092">
    <property type="component" value="Chromosome"/>
</dbReference>